<evidence type="ECO:0000259" key="3">
    <source>
        <dbReference type="Pfam" id="PF00266"/>
    </source>
</evidence>
<dbReference type="Pfam" id="PF00266">
    <property type="entry name" value="Aminotran_5"/>
    <property type="match status" value="1"/>
</dbReference>
<keyword evidence="1" id="KW-0663">Pyridoxal phosphate</keyword>
<dbReference type="InterPro" id="IPR000192">
    <property type="entry name" value="Aminotrans_V_dom"/>
</dbReference>
<proteinExistence type="predicted"/>
<dbReference type="STRING" id="660025.F9F827"/>
<dbReference type="InterPro" id="IPR015424">
    <property type="entry name" value="PyrdxlP-dep_Trfase"/>
</dbReference>
<organism evidence="4">
    <name type="scientific">Fusarium oxysporum (strain Fo5176)</name>
    <name type="common">Fusarium vascular wilt</name>
    <dbReference type="NCBI Taxonomy" id="660025"/>
    <lineage>
        <taxon>Eukaryota</taxon>
        <taxon>Fungi</taxon>
        <taxon>Dikarya</taxon>
        <taxon>Ascomycota</taxon>
        <taxon>Pezizomycotina</taxon>
        <taxon>Sordariomycetes</taxon>
        <taxon>Hypocreomycetidae</taxon>
        <taxon>Hypocreales</taxon>
        <taxon>Nectriaceae</taxon>
        <taxon>Fusarium</taxon>
        <taxon>Fusarium oxysporum species complex</taxon>
    </lineage>
</organism>
<evidence type="ECO:0000256" key="1">
    <source>
        <dbReference type="ARBA" id="ARBA00022898"/>
    </source>
</evidence>
<name>F9F827_FUSOF</name>
<dbReference type="OrthoDB" id="5978656at2759"/>
<dbReference type="PaxDb" id="5507-FOXG_10426P0"/>
<reference evidence="4" key="1">
    <citation type="journal article" date="2012" name="Mol. Plant Microbe Interact.">
        <title>A highly conserved effector in Fusarium oxysporum is required for full virulence on Arabidopsis.</title>
        <authorList>
            <person name="Thatcher L.F."/>
            <person name="Gardiner D.M."/>
            <person name="Kazan K."/>
            <person name="Manners J."/>
        </authorList>
    </citation>
    <scope>NUCLEOTIDE SEQUENCE [LARGE SCALE GENOMIC DNA]</scope>
    <source>
        <strain evidence="4">Fo5176</strain>
    </source>
</reference>
<dbReference type="SUPFAM" id="SSF53383">
    <property type="entry name" value="PLP-dependent transferases"/>
    <property type="match status" value="1"/>
</dbReference>
<gene>
    <name evidence="4" type="ORF">FOXB_02552</name>
</gene>
<comment type="caution">
    <text evidence="4">The sequence shown here is derived from an EMBL/GenBank/DDBJ whole genome shotgun (WGS) entry which is preliminary data.</text>
</comment>
<feature type="region of interest" description="Disordered" evidence="2">
    <location>
        <begin position="592"/>
        <end position="630"/>
    </location>
</feature>
<evidence type="ECO:0000256" key="2">
    <source>
        <dbReference type="SAM" id="MobiDB-lite"/>
    </source>
</evidence>
<dbReference type="PANTHER" id="PTHR43092">
    <property type="entry name" value="L-CYSTEINE DESULFHYDRASE"/>
    <property type="match status" value="1"/>
</dbReference>
<dbReference type="AlphaFoldDB" id="F9F827"/>
<feature type="compositionally biased region" description="Basic and acidic residues" evidence="2">
    <location>
        <begin position="599"/>
        <end position="630"/>
    </location>
</feature>
<accession>F9F827</accession>
<protein>
    <recommendedName>
        <fullName evidence="3">Aminotransferase class V domain-containing protein</fullName>
    </recommendedName>
</protein>
<feature type="domain" description="Aminotransferase class V" evidence="3">
    <location>
        <begin position="72"/>
        <end position="264"/>
    </location>
</feature>
<dbReference type="Gene3D" id="3.40.640.10">
    <property type="entry name" value="Type I PLP-dependent aspartate aminotransferase-like (Major domain)"/>
    <property type="match status" value="1"/>
</dbReference>
<sequence length="630" mass="70190">MGSIGQGSSQLPMRGKTNTSVFGSAIKKEFMFDPEWRNLNHGSFGTYPQAVRTKFREYQDASEARPDPFIRYEYPKILDENRAAVAKLLNAPVDSVVFVSNATTGVNTVYRNMKWNEDGKDVIISFSTIYEACGKVADYYVDYYNEKVTHREIELPYPLDDDEIIKKFEDAVKKIESEGKRVRICTFDVVSSRPGVVFPWEEMVKTCRRLNVLSMVDGAQGVGMVKLDLSAADPDFFVSNCHKWLHVPRGCAVFYVPQRNQALIQTTLATSHGYVPKLANRITPLPPSSKSPFVINFEFVGTLDNSPYLCVKDAIKWREEALGGEDAILEYIWDLNKKGSALVAKKLGTTYMENSTGTMRNCGMANIALPVWTVEGKEGEVVISAEETQTAFQWILNTLIGDYKTFVALFLHGGRFWIRTSAQVYLEIEDYEWLGGVLKEVCERVGMFPVKQSLLIKVVSSLIDSARKLTCQEVIIFTTPQQVIFTAKNIISNKIRSLFIKNTIMGNSSSSSSNPSEEAKDKKTLYERFQAGKKSVPLSDEDILKYTGKTRDELSTWADTQPGVGKNQLAGSVTAGPISGLGGVAMADGLGGWGPSAHPNDKNRGMKFPPTRENEAKDTTEVTEVVEDKK</sequence>
<dbReference type="PANTHER" id="PTHR43092:SF2">
    <property type="entry name" value="HERCYNYLCYSTEINE SULFOXIDE LYASE"/>
    <property type="match status" value="1"/>
</dbReference>
<dbReference type="InterPro" id="IPR015421">
    <property type="entry name" value="PyrdxlP-dep_Trfase_major"/>
</dbReference>
<evidence type="ECO:0000313" key="4">
    <source>
        <dbReference type="EMBL" id="EGU86945.1"/>
    </source>
</evidence>
<dbReference type="EMBL" id="AFQF01000765">
    <property type="protein sequence ID" value="EGU86945.1"/>
    <property type="molecule type" value="Genomic_DNA"/>
</dbReference>